<dbReference type="EMBL" id="JACEFO010001754">
    <property type="protein sequence ID" value="KAF8709811.1"/>
    <property type="molecule type" value="Genomic_DNA"/>
</dbReference>
<dbReference type="AlphaFoldDB" id="A0A835BTK7"/>
<sequence>MSTTPVSSFRGPAHLQLQPLSSNCDEIFANVDESGAIVFSVDPSRVCIPQDANRAIRHSYSVSSQGFEAQGLLGSAPEFGLNNDSAALGGYQQFDQFWGPCQPGKYEGMQMQNISANIAHRHRPSNSSCLDHAEEITSCENDDRAISFGSSCSTGILSCTYSTPLQSNNRISDTRDGTWDALMQMQEALEASNSGNGLNEECSDLTFNHTELSGGNTMKHQVVWDNGSLTSPSFTSNFLPFPGDSEITLTNTSTACSFQNLADLQHNMNNNEQSTSSFELKLPHQKGPTESHSYESGGDMYSAEWGTNTGHVESSGFMPSTEYRQNDMLRQLSISFVNSADGSINDSSKKSYLLYECEEQMEIDSLLDSFGVSTDSFSQTYGMFQQSDNLVEFDTKVTLEERGTAACLSNTAPYVQTGPLESALSDGTSYPEQCQSTSQTCGLFYDSESQWQNVSSSGMPLLVSDKSISEPSSIVNLGGTYKGHLQPASDNALVAQQQSVVGDTRLEMTDNVVNSYLEFTTSLDGQSCPPEAPIFHDEVMEAKVVQTKQPDMIVNWPFGAHTSNHAGHSDMPCNGSVTWHTHIEEPVISFSKDPNLSCTEGTEVKKIELTQTYNSTHNHLGLGILHPKSFEQNTPGNIKMDIHHCDDYSQIVAPQQSTIHSASKTSSSSILHVGKFDGKALPQQKKRKRATENLLPWHAQVIIGCGTMRHRRTSELDWARATKRLVEKVVDGGNTTMERSSFGIKAWKRLILTTSLIQYILPVVPTKLLASNVTNSGESTVYHLSKLALSDACDSVLSFANDDMLLNQTSTSGKEDSVILPKVLETFKSRFGELESSLSSAEKATGLHDLGSELQDLERWRIIHHLARWYGYAEKRGSNTSNSALSPYTTAVKKHDGAAAAPVTSLSSIKCRLLN</sequence>
<dbReference type="Proteomes" id="UP000636709">
    <property type="component" value="Unassembled WGS sequence"/>
</dbReference>
<comment type="caution">
    <text evidence="1">The sequence shown here is derived from an EMBL/GenBank/DDBJ whole genome shotgun (WGS) entry which is preliminary data.</text>
</comment>
<keyword evidence="2" id="KW-1185">Reference proteome</keyword>
<dbReference type="OrthoDB" id="1926238at2759"/>
<protein>
    <submittedName>
        <fullName evidence="1">Uncharacterized protein</fullName>
    </submittedName>
</protein>
<organism evidence="1 2">
    <name type="scientific">Digitaria exilis</name>
    <dbReference type="NCBI Taxonomy" id="1010633"/>
    <lineage>
        <taxon>Eukaryota</taxon>
        <taxon>Viridiplantae</taxon>
        <taxon>Streptophyta</taxon>
        <taxon>Embryophyta</taxon>
        <taxon>Tracheophyta</taxon>
        <taxon>Spermatophyta</taxon>
        <taxon>Magnoliopsida</taxon>
        <taxon>Liliopsida</taxon>
        <taxon>Poales</taxon>
        <taxon>Poaceae</taxon>
        <taxon>PACMAD clade</taxon>
        <taxon>Panicoideae</taxon>
        <taxon>Panicodae</taxon>
        <taxon>Paniceae</taxon>
        <taxon>Anthephorinae</taxon>
        <taxon>Digitaria</taxon>
    </lineage>
</organism>
<proteinExistence type="predicted"/>
<gene>
    <name evidence="1" type="ORF">HU200_029523</name>
</gene>
<name>A0A835BTK7_9POAL</name>
<accession>A0A835BTK7</accession>
<reference evidence="1" key="1">
    <citation type="submission" date="2020-07" db="EMBL/GenBank/DDBJ databases">
        <title>Genome sequence and genetic diversity analysis of an under-domesticated orphan crop, white fonio (Digitaria exilis).</title>
        <authorList>
            <person name="Bennetzen J.L."/>
            <person name="Chen S."/>
            <person name="Ma X."/>
            <person name="Wang X."/>
            <person name="Yssel A.E.J."/>
            <person name="Chaluvadi S.R."/>
            <person name="Johnson M."/>
            <person name="Gangashetty P."/>
            <person name="Hamidou F."/>
            <person name="Sanogo M.D."/>
            <person name="Zwaenepoel A."/>
            <person name="Wallace J."/>
            <person name="Van De Peer Y."/>
            <person name="Van Deynze A."/>
        </authorList>
    </citation>
    <scope>NUCLEOTIDE SEQUENCE</scope>
    <source>
        <tissue evidence="1">Leaves</tissue>
    </source>
</reference>
<evidence type="ECO:0000313" key="2">
    <source>
        <dbReference type="Proteomes" id="UP000636709"/>
    </source>
</evidence>
<dbReference type="PANTHER" id="PTHR31267">
    <property type="entry name" value="DENTIN SIALOPHOSPHOPROTEIN-LIKE PROTEIN"/>
    <property type="match status" value="1"/>
</dbReference>
<evidence type="ECO:0000313" key="1">
    <source>
        <dbReference type="EMBL" id="KAF8709811.1"/>
    </source>
</evidence>
<dbReference type="PANTHER" id="PTHR31267:SF3">
    <property type="entry name" value="OS03G0756700 PROTEIN"/>
    <property type="match status" value="1"/>
</dbReference>